<keyword evidence="3" id="KW-1185">Reference proteome</keyword>
<reference evidence="2" key="1">
    <citation type="submission" date="2014-01" db="EMBL/GenBank/DDBJ databases">
        <authorList>
            <person name="Aslett M."/>
        </authorList>
    </citation>
    <scope>NUCLEOTIDE SEQUENCE</scope>
</reference>
<evidence type="ECO:0000313" key="2">
    <source>
        <dbReference type="EMBL" id="CDW60078.1"/>
    </source>
</evidence>
<accession>A0A077ZK52</accession>
<protein>
    <recommendedName>
        <fullName evidence="1">Helix-turn-helix domain-containing protein</fullName>
    </recommendedName>
</protein>
<dbReference type="AlphaFoldDB" id="A0A077ZK52"/>
<feature type="domain" description="Helix-turn-helix" evidence="1">
    <location>
        <begin position="336"/>
        <end position="390"/>
    </location>
</feature>
<dbReference type="EMBL" id="HG806873">
    <property type="protein sequence ID" value="CDW60078.1"/>
    <property type="molecule type" value="Genomic_DNA"/>
</dbReference>
<evidence type="ECO:0000313" key="3">
    <source>
        <dbReference type="Proteomes" id="UP000030665"/>
    </source>
</evidence>
<dbReference type="PANTHER" id="PTHR21301:SF11">
    <property type="entry name" value="GIY-YIG DOMAIN-CONTAINING PROTEIN"/>
    <property type="match status" value="1"/>
</dbReference>
<dbReference type="OrthoDB" id="6377480at2759"/>
<dbReference type="PANTHER" id="PTHR21301">
    <property type="entry name" value="REVERSE TRANSCRIPTASE"/>
    <property type="match status" value="1"/>
</dbReference>
<dbReference type="Pfam" id="PF26215">
    <property type="entry name" value="HTH_animal"/>
    <property type="match status" value="1"/>
</dbReference>
<sequence length="419" mass="47393">MDDYMCIVVAFCVAASLFLSYWTHPRREGRNGVLGWSKMWMPHESGRVDDIVSPDVVSCATRASLVPTEGHAVTGQTRRTKEILLLFLSCSARGRPSQEVGGRNQSMNLTTARCMEHCLTNMEFIVASNGEEVSVSQREQWWGVDTQVHQRGEFASKVDSRTEEAGLCLRVFTHLESLFNHQRSKHADTSLGVRLRKVANMGQAEVDYSRKNMLYGRPQWVQVPMLPNEGAPLGSPLSPALAELLMEHLEEIAFEGSDNHCTPRLFKRYVDDIFAIVKKGQEEALLKHLNSIFPRKVSCTIEREIGRKLPLLDVLVPRNATSLKRTVYRKTTHSDRYLHFSSHHSMSVKRGIVTGLVDRAIAICDPEFLNPDLLHIPMTLEKNGYPKTIFCSTITRRLNPKESSSTTERDRLPVLTISY</sequence>
<organism evidence="2 3">
    <name type="scientific">Trichuris trichiura</name>
    <name type="common">Whipworm</name>
    <name type="synonym">Trichocephalus trichiurus</name>
    <dbReference type="NCBI Taxonomy" id="36087"/>
    <lineage>
        <taxon>Eukaryota</taxon>
        <taxon>Metazoa</taxon>
        <taxon>Ecdysozoa</taxon>
        <taxon>Nematoda</taxon>
        <taxon>Enoplea</taxon>
        <taxon>Dorylaimia</taxon>
        <taxon>Trichinellida</taxon>
        <taxon>Trichuridae</taxon>
        <taxon>Trichuris</taxon>
    </lineage>
</organism>
<dbReference type="Proteomes" id="UP000030665">
    <property type="component" value="Unassembled WGS sequence"/>
</dbReference>
<dbReference type="InterPro" id="IPR058912">
    <property type="entry name" value="HTH_animal"/>
</dbReference>
<name>A0A077ZK52_TRITR</name>
<reference evidence="2" key="2">
    <citation type="submission" date="2014-03" db="EMBL/GenBank/DDBJ databases">
        <title>The whipworm genome and dual-species transcriptomics of an intimate host-pathogen interaction.</title>
        <authorList>
            <person name="Foth B.J."/>
            <person name="Tsai I.J."/>
            <person name="Reid A.J."/>
            <person name="Bancroft A.J."/>
            <person name="Nichol S."/>
            <person name="Tracey A."/>
            <person name="Holroyd N."/>
            <person name="Cotton J.A."/>
            <person name="Stanley E.J."/>
            <person name="Zarowiecki M."/>
            <person name="Liu J.Z."/>
            <person name="Huckvale T."/>
            <person name="Cooper P.J."/>
            <person name="Grencis R.K."/>
            <person name="Berriman M."/>
        </authorList>
    </citation>
    <scope>NUCLEOTIDE SEQUENCE [LARGE SCALE GENOMIC DNA]</scope>
</reference>
<gene>
    <name evidence="2" type="ORF">TTRE_0000842901</name>
</gene>
<evidence type="ECO:0000259" key="1">
    <source>
        <dbReference type="Pfam" id="PF26215"/>
    </source>
</evidence>
<dbReference type="STRING" id="36087.A0A077ZK52"/>
<proteinExistence type="predicted"/>